<dbReference type="GO" id="GO:0009279">
    <property type="term" value="C:cell outer membrane"/>
    <property type="evidence" value="ECO:0007669"/>
    <property type="project" value="UniProtKB-SubCell"/>
</dbReference>
<feature type="chain" id="PRO_5040822722" evidence="5">
    <location>
        <begin position="19"/>
        <end position="819"/>
    </location>
</feature>
<dbReference type="EMBL" id="JALJEJ010000009">
    <property type="protein sequence ID" value="MCJ8211323.1"/>
    <property type="molecule type" value="Genomic_DNA"/>
</dbReference>
<dbReference type="InterPro" id="IPR041700">
    <property type="entry name" value="OMP_b-brl_3"/>
</dbReference>
<keyword evidence="5" id="KW-0732">Signal</keyword>
<feature type="domain" description="TonB-dependent receptor plug" evidence="6">
    <location>
        <begin position="157"/>
        <end position="244"/>
    </location>
</feature>
<feature type="transmembrane region" description="Helical" evidence="4">
    <location>
        <begin position="28"/>
        <end position="45"/>
    </location>
</feature>
<reference evidence="8" key="1">
    <citation type="submission" date="2022-04" db="EMBL/GenBank/DDBJ databases">
        <title>Mucilaginibacter sp. RS28 isolated from freshwater.</title>
        <authorList>
            <person name="Ko S.-R."/>
        </authorList>
    </citation>
    <scope>NUCLEOTIDE SEQUENCE</scope>
    <source>
        <strain evidence="8">RS28</strain>
    </source>
</reference>
<sequence>MKLNAAILMASFPNTAVAAIDCKRDQHKFAMAVGLTVVLFLLLALQVNGQPRPLKGLVSGQGVPLPGVTIRLYRLPDTVLVQQVTSDPQGAFGFNLEEPFHYQIRFTAVGYQPDVREADARSFTLRVVLKPSVTKLTEVVVSSPPSTISVQQGKLTYNVEQSATAAGSNVLELLRRTPGVNVDQDGNINLKGSPAVNVMLDGRMTYLSGQQLSRLLEGMNAGTVSKIEVMTTPSAQFDAAGNAGIINILSRRTNKAGYALNVSSGVTVSRYLLHAESLNGNIRTGKVNFFGSLGYNYRRRFMQETSTQLSGGSTLLRDGINPNQSRFYSYKGGFDINLSSRQQLGFSYTGTTDDWSKDAAGTLTILNNANQVTSRVLSHDYAKEPFYNNIFNLNYLLKLDTSGKVLSADADYIGYRNFSDGYLNSNSYDPQGNLIGGFQQLNFHQPSIIHIRSFKADLTLPFKTWKYKAGLKYAAVETDNKFRYDSLANGVSTYAPSLSDHFQYHERIAAAYGSVSRKWAGTDLEAGLRAEHTSLDANAIAAGQRNTANYLSWFPSLGITQSLGKEQQLDLSVSRRINRPNYTDLNPVRYYIDKYALYQGNPQLVAETSWLSLLSYTLKDRYIASLSYNRSDHFIGRTATVDPVSQLLTLSTGNFPHRDRLELQIIIPVTLAAFWEVQTTTTFSHTAYPVAQLAGPLTVTKDAVDLFVNQTFRLPAKVTFELQTRYSSPDLNGTYMSRYYFTMDGGFKKSFLNKKLDARLAFADLFHTGWYWGYSLSDTLPYSYKNTPDSRRLSFSLVYHLGGKLTPGKTHRTEEQDRL</sequence>
<evidence type="ECO:0000259" key="7">
    <source>
        <dbReference type="Pfam" id="PF14905"/>
    </source>
</evidence>
<comment type="subcellular location">
    <subcellularLocation>
        <location evidence="1">Cell outer membrane</location>
    </subcellularLocation>
</comment>
<dbReference type="PANTHER" id="PTHR40980:SF4">
    <property type="entry name" value="TONB-DEPENDENT RECEPTOR-LIKE BETA-BARREL DOMAIN-CONTAINING PROTEIN"/>
    <property type="match status" value="1"/>
</dbReference>
<keyword evidence="9" id="KW-1185">Reference proteome</keyword>
<evidence type="ECO:0000256" key="4">
    <source>
        <dbReference type="SAM" id="Phobius"/>
    </source>
</evidence>
<dbReference type="Gene3D" id="2.60.40.1120">
    <property type="entry name" value="Carboxypeptidase-like, regulatory domain"/>
    <property type="match status" value="1"/>
</dbReference>
<protein>
    <submittedName>
        <fullName evidence="8">TonB-dependent receptor</fullName>
    </submittedName>
</protein>
<dbReference type="InterPro" id="IPR012910">
    <property type="entry name" value="Plug_dom"/>
</dbReference>
<organism evidence="8 9">
    <name type="scientific">Mucilaginibacter straminoryzae</name>
    <dbReference type="NCBI Taxonomy" id="2932774"/>
    <lineage>
        <taxon>Bacteria</taxon>
        <taxon>Pseudomonadati</taxon>
        <taxon>Bacteroidota</taxon>
        <taxon>Sphingobacteriia</taxon>
        <taxon>Sphingobacteriales</taxon>
        <taxon>Sphingobacteriaceae</taxon>
        <taxon>Mucilaginibacter</taxon>
    </lineage>
</organism>
<keyword evidence="4" id="KW-0812">Transmembrane</keyword>
<evidence type="ECO:0000313" key="9">
    <source>
        <dbReference type="Proteomes" id="UP001139450"/>
    </source>
</evidence>
<evidence type="ECO:0000256" key="1">
    <source>
        <dbReference type="ARBA" id="ARBA00004442"/>
    </source>
</evidence>
<feature type="signal peptide" evidence="5">
    <location>
        <begin position="1"/>
        <end position="18"/>
    </location>
</feature>
<dbReference type="Proteomes" id="UP001139450">
    <property type="component" value="Unassembled WGS sequence"/>
</dbReference>
<dbReference type="InterPro" id="IPR036942">
    <property type="entry name" value="Beta-barrel_TonB_sf"/>
</dbReference>
<dbReference type="Pfam" id="PF14905">
    <property type="entry name" value="OMP_b-brl_3"/>
    <property type="match status" value="1"/>
</dbReference>
<keyword evidence="8" id="KW-0675">Receptor</keyword>
<dbReference type="Gene3D" id="2.40.170.20">
    <property type="entry name" value="TonB-dependent receptor, beta-barrel domain"/>
    <property type="match status" value="1"/>
</dbReference>
<dbReference type="SUPFAM" id="SSF49464">
    <property type="entry name" value="Carboxypeptidase regulatory domain-like"/>
    <property type="match status" value="1"/>
</dbReference>
<gene>
    <name evidence="8" type="ORF">MUY27_16515</name>
</gene>
<keyword evidence="4" id="KW-1133">Transmembrane helix</keyword>
<name>A0A9X2BEE5_9SPHI</name>
<dbReference type="AlphaFoldDB" id="A0A9X2BEE5"/>
<evidence type="ECO:0000259" key="6">
    <source>
        <dbReference type="Pfam" id="PF07715"/>
    </source>
</evidence>
<proteinExistence type="predicted"/>
<dbReference type="SUPFAM" id="SSF56935">
    <property type="entry name" value="Porins"/>
    <property type="match status" value="1"/>
</dbReference>
<accession>A0A9X2BEE5</accession>
<dbReference type="Pfam" id="PF07715">
    <property type="entry name" value="Plug"/>
    <property type="match status" value="1"/>
</dbReference>
<dbReference type="InterPro" id="IPR008969">
    <property type="entry name" value="CarboxyPept-like_regulatory"/>
</dbReference>
<dbReference type="RefSeq" id="WP_245131829.1">
    <property type="nucleotide sequence ID" value="NZ_JALJEJ010000009.1"/>
</dbReference>
<evidence type="ECO:0000313" key="8">
    <source>
        <dbReference type="EMBL" id="MCJ8211323.1"/>
    </source>
</evidence>
<evidence type="ECO:0000256" key="5">
    <source>
        <dbReference type="SAM" id="SignalP"/>
    </source>
</evidence>
<evidence type="ECO:0000256" key="3">
    <source>
        <dbReference type="ARBA" id="ARBA00023237"/>
    </source>
</evidence>
<feature type="domain" description="Outer membrane protein beta-barrel" evidence="7">
    <location>
        <begin position="398"/>
        <end position="799"/>
    </location>
</feature>
<keyword evidence="3" id="KW-0998">Cell outer membrane</keyword>
<comment type="caution">
    <text evidence="8">The sequence shown here is derived from an EMBL/GenBank/DDBJ whole genome shotgun (WGS) entry which is preliminary data.</text>
</comment>
<evidence type="ECO:0000256" key="2">
    <source>
        <dbReference type="ARBA" id="ARBA00023136"/>
    </source>
</evidence>
<dbReference type="PANTHER" id="PTHR40980">
    <property type="entry name" value="PLUG DOMAIN-CONTAINING PROTEIN"/>
    <property type="match status" value="1"/>
</dbReference>
<dbReference type="InterPro" id="IPR037066">
    <property type="entry name" value="Plug_dom_sf"/>
</dbReference>
<dbReference type="Gene3D" id="2.170.130.10">
    <property type="entry name" value="TonB-dependent receptor, plug domain"/>
    <property type="match status" value="1"/>
</dbReference>
<keyword evidence="2 4" id="KW-0472">Membrane</keyword>